<proteinExistence type="predicted"/>
<reference evidence="2 3" key="1">
    <citation type="submission" date="2017-08" db="EMBL/GenBank/DDBJ databases">
        <authorList>
            <person name="de Groot N.N."/>
        </authorList>
    </citation>
    <scope>NUCLEOTIDE SEQUENCE [LARGE SCALE GENOMIC DNA]</scope>
    <source>
        <strain evidence="2 3">Nm15</strain>
    </source>
</reference>
<sequence length="128" mass="14616">MDHIVETPHCPDYLGCRPYADVIDNQSEVKYSTFSLMHTNRASIRFILLYLNIRDQLIKKLHTFEHDILHPLPEMLLLALDLLFVAYIPFRSIAMSRIMNKAESNHSVLFIGNATTPSNSFHGGETTA</sequence>
<gene>
    <name evidence="2" type="ORF">SAMN06296273_1556</name>
</gene>
<name>A0A285BXS2_9PROT</name>
<evidence type="ECO:0000256" key="1">
    <source>
        <dbReference type="SAM" id="Phobius"/>
    </source>
</evidence>
<keyword evidence="1" id="KW-1133">Transmembrane helix</keyword>
<dbReference type="AlphaFoldDB" id="A0A285BXS2"/>
<feature type="transmembrane region" description="Helical" evidence="1">
    <location>
        <begin position="75"/>
        <end position="94"/>
    </location>
</feature>
<keyword evidence="1" id="KW-0472">Membrane</keyword>
<dbReference type="Proteomes" id="UP000242498">
    <property type="component" value="Chromosome I"/>
</dbReference>
<evidence type="ECO:0000313" key="3">
    <source>
        <dbReference type="Proteomes" id="UP000242498"/>
    </source>
</evidence>
<protein>
    <submittedName>
        <fullName evidence="2">Uncharacterized protein</fullName>
    </submittedName>
</protein>
<accession>A0A285BXS2</accession>
<keyword evidence="1" id="KW-0812">Transmembrane</keyword>
<dbReference type="EMBL" id="LT907782">
    <property type="protein sequence ID" value="SNX60097.1"/>
    <property type="molecule type" value="Genomic_DNA"/>
</dbReference>
<organism evidence="2 3">
    <name type="scientific">Nitrosomonas ureae</name>
    <dbReference type="NCBI Taxonomy" id="44577"/>
    <lineage>
        <taxon>Bacteria</taxon>
        <taxon>Pseudomonadati</taxon>
        <taxon>Pseudomonadota</taxon>
        <taxon>Betaproteobacteria</taxon>
        <taxon>Nitrosomonadales</taxon>
        <taxon>Nitrosomonadaceae</taxon>
        <taxon>Nitrosomonas</taxon>
    </lineage>
</organism>
<evidence type="ECO:0000313" key="2">
    <source>
        <dbReference type="EMBL" id="SNX60097.1"/>
    </source>
</evidence>